<organism evidence="5 6">
    <name type="scientific">Ceratocystis pirilliformis</name>
    <dbReference type="NCBI Taxonomy" id="259994"/>
    <lineage>
        <taxon>Eukaryota</taxon>
        <taxon>Fungi</taxon>
        <taxon>Dikarya</taxon>
        <taxon>Ascomycota</taxon>
        <taxon>Pezizomycotina</taxon>
        <taxon>Sordariomycetes</taxon>
        <taxon>Hypocreomycetidae</taxon>
        <taxon>Microascales</taxon>
        <taxon>Ceratocystidaceae</taxon>
        <taxon>Ceratocystis</taxon>
    </lineage>
</organism>
<keyword evidence="6" id="KW-1185">Reference proteome</keyword>
<dbReference type="Proteomes" id="UP001583280">
    <property type="component" value="Unassembled WGS sequence"/>
</dbReference>
<dbReference type="EMBL" id="JAWDJO010000100">
    <property type="protein sequence ID" value="KAL1893887.1"/>
    <property type="molecule type" value="Genomic_DNA"/>
</dbReference>
<accession>A0ABR3Z121</accession>
<proteinExistence type="predicted"/>
<dbReference type="Pfam" id="PF00026">
    <property type="entry name" value="Asp"/>
    <property type="match status" value="1"/>
</dbReference>
<reference evidence="5 6" key="1">
    <citation type="journal article" date="2024" name="IMA Fungus">
        <title>IMA Genome - F19 : A genome assembly and annotation guide to empower mycologists, including annotated draft genome sequences of Ceratocystis pirilliformis, Diaporthe australafricana, Fusarium ophioides, Paecilomyces lecythidis, and Sporothrix stenoceras.</title>
        <authorList>
            <person name="Aylward J."/>
            <person name="Wilson A.M."/>
            <person name="Visagie C.M."/>
            <person name="Spraker J."/>
            <person name="Barnes I."/>
            <person name="Buitendag C."/>
            <person name="Ceriani C."/>
            <person name="Del Mar Angel L."/>
            <person name="du Plessis D."/>
            <person name="Fuchs T."/>
            <person name="Gasser K."/>
            <person name="Kramer D."/>
            <person name="Li W."/>
            <person name="Munsamy K."/>
            <person name="Piso A."/>
            <person name="Price J.L."/>
            <person name="Sonnekus B."/>
            <person name="Thomas C."/>
            <person name="van der Nest A."/>
            <person name="van Dijk A."/>
            <person name="van Heerden A."/>
            <person name="van Vuuren N."/>
            <person name="Yilmaz N."/>
            <person name="Duong T.A."/>
            <person name="van der Merwe N.A."/>
            <person name="Wingfield M.J."/>
            <person name="Wingfield B.D."/>
        </authorList>
    </citation>
    <scope>NUCLEOTIDE SEQUENCE [LARGE SCALE GENOMIC DNA]</scope>
    <source>
        <strain evidence="5 6">CMW 12675</strain>
    </source>
</reference>
<keyword evidence="2" id="KW-1133">Transmembrane helix</keyword>
<keyword evidence="2" id="KW-0812">Transmembrane</keyword>
<dbReference type="InterPro" id="IPR021109">
    <property type="entry name" value="Peptidase_aspartic_dom_sf"/>
</dbReference>
<feature type="compositionally biased region" description="Polar residues" evidence="1">
    <location>
        <begin position="685"/>
        <end position="716"/>
    </location>
</feature>
<dbReference type="SUPFAM" id="SSF50630">
    <property type="entry name" value="Acid proteases"/>
    <property type="match status" value="1"/>
</dbReference>
<feature type="region of interest" description="Disordered" evidence="1">
    <location>
        <begin position="424"/>
        <end position="444"/>
    </location>
</feature>
<evidence type="ECO:0000256" key="1">
    <source>
        <dbReference type="SAM" id="MobiDB-lite"/>
    </source>
</evidence>
<feature type="region of interest" description="Disordered" evidence="1">
    <location>
        <begin position="640"/>
        <end position="722"/>
    </location>
</feature>
<evidence type="ECO:0000259" key="4">
    <source>
        <dbReference type="PROSITE" id="PS51767"/>
    </source>
</evidence>
<feature type="signal peptide" evidence="3">
    <location>
        <begin position="1"/>
        <end position="18"/>
    </location>
</feature>
<evidence type="ECO:0000313" key="6">
    <source>
        <dbReference type="Proteomes" id="UP001583280"/>
    </source>
</evidence>
<dbReference type="PROSITE" id="PS51767">
    <property type="entry name" value="PEPTIDASE_A1"/>
    <property type="match status" value="1"/>
</dbReference>
<keyword evidence="2" id="KW-0472">Membrane</keyword>
<protein>
    <recommendedName>
        <fullName evidence="4">Peptidase A1 domain-containing protein</fullName>
    </recommendedName>
</protein>
<feature type="domain" description="Peptidase A1" evidence="4">
    <location>
        <begin position="41"/>
        <end position="406"/>
    </location>
</feature>
<evidence type="ECO:0000313" key="5">
    <source>
        <dbReference type="EMBL" id="KAL1893887.1"/>
    </source>
</evidence>
<evidence type="ECO:0000256" key="2">
    <source>
        <dbReference type="SAM" id="Phobius"/>
    </source>
</evidence>
<name>A0ABR3Z121_9PEZI</name>
<feature type="compositionally biased region" description="Low complexity" evidence="1">
    <location>
        <begin position="664"/>
        <end position="673"/>
    </location>
</feature>
<keyword evidence="3" id="KW-0732">Signal</keyword>
<feature type="transmembrane region" description="Helical" evidence="2">
    <location>
        <begin position="449"/>
        <end position="473"/>
    </location>
</feature>
<evidence type="ECO:0000256" key="3">
    <source>
        <dbReference type="SAM" id="SignalP"/>
    </source>
</evidence>
<dbReference type="InterPro" id="IPR033121">
    <property type="entry name" value="PEPTIDASE_A1"/>
</dbReference>
<sequence>MRYILPLILASAVSTASADESDLNLAPRSLSGSSWLGIDGNWSATSFRAADQEVSLFVSTTLSEHWLVDKGGCITNDPLCIKDRGGTVNYTSSQDWKTLGHWSLGLSYLGVAANAEYGTGIFGATDDLTGDNLDMKDALVGTYNTTEFYVGLFGVGVVRGKFGTESVDAPFYEMVEDEGWFPSYSYGYTAGAYYKNTPSSLTLGGYDASRLPTQPSNIDFTLSRDTMIPRVLVRGIQVSTNNSAMPSNWDSKPQILSNFTNSFHAIIDSSTPYLWLPEPVIEDFASAMNLTYNRTLEAYVITNEQMAALKQDDGFEFTFTLSSYDNNNSFGTPLSVDGVVNVTLSGAAFAHVLQYPYKDQAINFGDHDVPYFPIKKASDDNFILGRTFLQEVYLLTRYDSASFQLHQAAFPSDPIKDRNIQPITQPLNSLYPDPDSDQSEEKKGGLSKAALSGIIAGGGSAVAFIGMGIWWLLQRRKGNKAQVREIEAARSLAYNDYKLPNTPNSTFSSTGDHSVHGAGTYRQSQMLGVPAVEVAEVPTSPAFAEVGAEQGHQVFELPCNQITGPVELDSESQIFTPQESEFGDFSGRSVTPYEFARRKIDLQLQGPVPPYSPGDYKPNSSEKVAMLQVEYLPDSPGFIPRPFPSPLTPGLSSDWDAQSDDPVSSMASSPTSSRFAPSIRRCPNGTISSAGSRESVSHTSISRASSLRIVQTSSSENSRHHGVNLENSQLSGQESAPGVSHPAPAFFSRPATLSILAKRERSRHMSASTLGSNFTDTEDEMAQVSQRLALSIRPTPHNWDALERAMDSPHSQRSQNSQNRIDATNDLVHVPQVAERRYSWEENRI</sequence>
<comment type="caution">
    <text evidence="5">The sequence shown here is derived from an EMBL/GenBank/DDBJ whole genome shotgun (WGS) entry which is preliminary data.</text>
</comment>
<feature type="chain" id="PRO_5046303044" description="Peptidase A1 domain-containing protein" evidence="3">
    <location>
        <begin position="19"/>
        <end position="845"/>
    </location>
</feature>
<gene>
    <name evidence="5" type="ORF">Cpir12675_003907</name>
</gene>
<dbReference type="Gene3D" id="2.40.70.10">
    <property type="entry name" value="Acid Proteases"/>
    <property type="match status" value="1"/>
</dbReference>